<comment type="caution">
    <text evidence="2">The sequence shown here is derived from an EMBL/GenBank/DDBJ whole genome shotgun (WGS) entry which is preliminary data.</text>
</comment>
<accession>A0A2T1GI32</accession>
<reference evidence="2 3" key="1">
    <citation type="submission" date="2018-03" db="EMBL/GenBank/DDBJ databases">
        <title>The ancient ancestry and fast evolution of plastids.</title>
        <authorList>
            <person name="Moore K.R."/>
            <person name="Magnabosco C."/>
            <person name="Momper L."/>
            <person name="Gold D.A."/>
            <person name="Bosak T."/>
            <person name="Fournier G.P."/>
        </authorList>
    </citation>
    <scope>NUCLEOTIDE SEQUENCE [LARGE SCALE GENOMIC DNA]</scope>
    <source>
        <strain evidence="2 3">CCALA 037</strain>
    </source>
</reference>
<proteinExistence type="predicted"/>
<name>A0A2T1GI32_9CYAN</name>
<dbReference type="Pfam" id="PF00583">
    <property type="entry name" value="Acetyltransf_1"/>
    <property type="match status" value="1"/>
</dbReference>
<evidence type="ECO:0000313" key="3">
    <source>
        <dbReference type="Proteomes" id="UP000238937"/>
    </source>
</evidence>
<keyword evidence="3" id="KW-1185">Reference proteome</keyword>
<dbReference type="EMBL" id="PVWO01000078">
    <property type="protein sequence ID" value="PSB57399.1"/>
    <property type="molecule type" value="Genomic_DNA"/>
</dbReference>
<dbReference type="SUPFAM" id="SSF55729">
    <property type="entry name" value="Acyl-CoA N-acyltransferases (Nat)"/>
    <property type="match status" value="1"/>
</dbReference>
<dbReference type="OrthoDB" id="9805924at2"/>
<dbReference type="InterPro" id="IPR000182">
    <property type="entry name" value="GNAT_dom"/>
</dbReference>
<evidence type="ECO:0000313" key="2">
    <source>
        <dbReference type="EMBL" id="PSB57399.1"/>
    </source>
</evidence>
<dbReference type="Proteomes" id="UP000238937">
    <property type="component" value="Unassembled WGS sequence"/>
</dbReference>
<feature type="domain" description="N-acetyltransferase" evidence="1">
    <location>
        <begin position="1"/>
        <end position="151"/>
    </location>
</feature>
<gene>
    <name evidence="2" type="ORF">C7B77_08545</name>
</gene>
<sequence length="151" mass="16862">MRTALPIDIEQLVELMAEFYAEAGYELNRSHAASSFATLLANKRFGYVWVIQSGDKDVGYIVLTLKYGMEYGGLMAYVDDFFIRSPFRNAGLGTAALQVVCEFCKCHQIRAISVEVGHKNEAAQTVYRRAGFVDVDRQFLTLALANPTHVV</sequence>
<dbReference type="AlphaFoldDB" id="A0A2T1GI32"/>
<organism evidence="2 3">
    <name type="scientific">Chamaesiphon polymorphus CCALA 037</name>
    <dbReference type="NCBI Taxonomy" id="2107692"/>
    <lineage>
        <taxon>Bacteria</taxon>
        <taxon>Bacillati</taxon>
        <taxon>Cyanobacteriota</taxon>
        <taxon>Cyanophyceae</taxon>
        <taxon>Gomontiellales</taxon>
        <taxon>Chamaesiphonaceae</taxon>
        <taxon>Chamaesiphon</taxon>
    </lineage>
</organism>
<dbReference type="Gene3D" id="3.40.630.30">
    <property type="match status" value="1"/>
</dbReference>
<dbReference type="RefSeq" id="WP_106302834.1">
    <property type="nucleotide sequence ID" value="NZ_PVWO01000078.1"/>
</dbReference>
<protein>
    <recommendedName>
        <fullName evidence="1">N-acetyltransferase domain-containing protein</fullName>
    </recommendedName>
</protein>
<dbReference type="InterPro" id="IPR016181">
    <property type="entry name" value="Acyl_CoA_acyltransferase"/>
</dbReference>
<dbReference type="CDD" id="cd04301">
    <property type="entry name" value="NAT_SF"/>
    <property type="match status" value="1"/>
</dbReference>
<evidence type="ECO:0000259" key="1">
    <source>
        <dbReference type="PROSITE" id="PS51186"/>
    </source>
</evidence>
<dbReference type="PROSITE" id="PS51186">
    <property type="entry name" value="GNAT"/>
    <property type="match status" value="1"/>
</dbReference>
<dbReference type="GO" id="GO:0016747">
    <property type="term" value="F:acyltransferase activity, transferring groups other than amino-acyl groups"/>
    <property type="evidence" value="ECO:0007669"/>
    <property type="project" value="InterPro"/>
</dbReference>